<feature type="region of interest" description="Disordered" evidence="10">
    <location>
        <begin position="371"/>
        <end position="393"/>
    </location>
</feature>
<dbReference type="Gene3D" id="1.20.5.1930">
    <property type="match status" value="1"/>
</dbReference>
<dbReference type="SUPFAM" id="SSF55874">
    <property type="entry name" value="ATPase domain of HSP90 chaperone/DNA topoisomerase II/histidine kinase"/>
    <property type="match status" value="1"/>
</dbReference>
<evidence type="ECO:0000256" key="11">
    <source>
        <dbReference type="SAM" id="Phobius"/>
    </source>
</evidence>
<keyword evidence="6 13" id="KW-0418">Kinase</keyword>
<protein>
    <recommendedName>
        <fullName evidence="2">histidine kinase</fullName>
        <ecNumber evidence="2">2.7.13.3</ecNumber>
    </recommendedName>
</protein>
<dbReference type="GO" id="GO:0016301">
    <property type="term" value="F:kinase activity"/>
    <property type="evidence" value="ECO:0007669"/>
    <property type="project" value="UniProtKB-KW"/>
</dbReference>
<feature type="transmembrane region" description="Helical" evidence="11">
    <location>
        <begin position="96"/>
        <end position="114"/>
    </location>
</feature>
<keyword evidence="5" id="KW-0547">Nucleotide-binding</keyword>
<organism evidence="13 14">
    <name type="scientific">Nonomuraea typhae</name>
    <dbReference type="NCBI Taxonomy" id="2603600"/>
    <lineage>
        <taxon>Bacteria</taxon>
        <taxon>Bacillati</taxon>
        <taxon>Actinomycetota</taxon>
        <taxon>Actinomycetes</taxon>
        <taxon>Streptosporangiales</taxon>
        <taxon>Streptosporangiaceae</taxon>
        <taxon>Nonomuraea</taxon>
    </lineage>
</organism>
<comment type="catalytic activity">
    <reaction evidence="1">
        <text>ATP + protein L-histidine = ADP + protein N-phospho-L-histidine.</text>
        <dbReference type="EC" id="2.7.13.3"/>
    </reaction>
</comment>
<evidence type="ECO:0000256" key="10">
    <source>
        <dbReference type="SAM" id="MobiDB-lite"/>
    </source>
</evidence>
<evidence type="ECO:0000256" key="3">
    <source>
        <dbReference type="ARBA" id="ARBA00022553"/>
    </source>
</evidence>
<keyword evidence="11" id="KW-1133">Transmembrane helix</keyword>
<dbReference type="PANTHER" id="PTHR24421">
    <property type="entry name" value="NITRATE/NITRITE SENSOR PROTEIN NARX-RELATED"/>
    <property type="match status" value="1"/>
</dbReference>
<feature type="domain" description="Histidine kinase/HSP90-like ATPase" evidence="12">
    <location>
        <begin position="282"/>
        <end position="372"/>
    </location>
</feature>
<evidence type="ECO:0000256" key="6">
    <source>
        <dbReference type="ARBA" id="ARBA00022777"/>
    </source>
</evidence>
<keyword evidence="3" id="KW-0597">Phosphoprotein</keyword>
<dbReference type="RefSeq" id="WP_397084014.1">
    <property type="nucleotide sequence ID" value="NZ_JBITGY010000006.1"/>
</dbReference>
<keyword evidence="4" id="KW-0808">Transferase</keyword>
<dbReference type="InterPro" id="IPR055558">
    <property type="entry name" value="DUF7134"/>
</dbReference>
<dbReference type="Pfam" id="PF07730">
    <property type="entry name" value="HisKA_3"/>
    <property type="match status" value="1"/>
</dbReference>
<evidence type="ECO:0000259" key="12">
    <source>
        <dbReference type="SMART" id="SM00387"/>
    </source>
</evidence>
<evidence type="ECO:0000256" key="2">
    <source>
        <dbReference type="ARBA" id="ARBA00012438"/>
    </source>
</evidence>
<keyword evidence="11" id="KW-0472">Membrane</keyword>
<dbReference type="InterPro" id="IPR003594">
    <property type="entry name" value="HATPase_dom"/>
</dbReference>
<dbReference type="CDD" id="cd16917">
    <property type="entry name" value="HATPase_UhpB-NarQ-NarX-like"/>
    <property type="match status" value="1"/>
</dbReference>
<evidence type="ECO:0000256" key="1">
    <source>
        <dbReference type="ARBA" id="ARBA00000085"/>
    </source>
</evidence>
<dbReference type="InterPro" id="IPR011712">
    <property type="entry name" value="Sig_transdc_His_kin_sub3_dim/P"/>
</dbReference>
<keyword evidence="11" id="KW-0812">Transmembrane</keyword>
<feature type="transmembrane region" description="Helical" evidence="11">
    <location>
        <begin position="126"/>
        <end position="145"/>
    </location>
</feature>
<dbReference type="InterPro" id="IPR036890">
    <property type="entry name" value="HATPase_C_sf"/>
</dbReference>
<name>A0ABW7YYB9_9ACTN</name>
<evidence type="ECO:0000256" key="5">
    <source>
        <dbReference type="ARBA" id="ARBA00022741"/>
    </source>
</evidence>
<dbReference type="Pfam" id="PF23539">
    <property type="entry name" value="DUF7134"/>
    <property type="match status" value="1"/>
</dbReference>
<keyword evidence="7" id="KW-0067">ATP-binding</keyword>
<feature type="transmembrane region" description="Helical" evidence="11">
    <location>
        <begin position="7"/>
        <end position="28"/>
    </location>
</feature>
<evidence type="ECO:0000313" key="13">
    <source>
        <dbReference type="EMBL" id="MFI6500238.1"/>
    </source>
</evidence>
<sequence>MRRLQPSTWVSIAVIVVLVTGTLLTALFKPELKPNGLDVLLPALSSVALVLRRRFPVAALLIIAVCTAIYYPYATLDGPMLVVFLVALYSAGDQGHVIPAVATGAALLLAMGLGETGEVRHVDDTQFAMIGGWVVAAVAFGGVTMNRRAYQREAEQRALDAEHTKEEEARRRETEERLRIARELHDVLGHNISMINVQAGAALHGLKKRPEDAEAALRAIKETSKETLRQLRTTLGVLRQVDEAAPTAPADSLSRLDELVQRSGLRVNLLVEGTPAELPAPVDLAAARIIQESLANVSRHSGTDQATVAVTHESGNIVIRVEDDGPGAAYSEGSGFGVQGMRERATALGGTLEAGPRPQGGFSVEANLPLAVPQAHPEHGSGRAVPEPQDGKR</sequence>
<dbReference type="Gene3D" id="3.30.565.10">
    <property type="entry name" value="Histidine kinase-like ATPase, C-terminal domain"/>
    <property type="match status" value="1"/>
</dbReference>
<accession>A0ABW7YYB9</accession>
<evidence type="ECO:0000313" key="14">
    <source>
        <dbReference type="Proteomes" id="UP001612741"/>
    </source>
</evidence>
<dbReference type="PANTHER" id="PTHR24421:SF10">
    <property type="entry name" value="NITRATE_NITRITE SENSOR PROTEIN NARQ"/>
    <property type="match status" value="1"/>
</dbReference>
<evidence type="ECO:0000256" key="9">
    <source>
        <dbReference type="SAM" id="Coils"/>
    </source>
</evidence>
<dbReference type="InterPro" id="IPR050482">
    <property type="entry name" value="Sensor_HK_TwoCompSys"/>
</dbReference>
<gene>
    <name evidence="13" type="ORF">ACIBG2_22840</name>
</gene>
<feature type="transmembrane region" description="Helical" evidence="11">
    <location>
        <begin position="58"/>
        <end position="76"/>
    </location>
</feature>
<comment type="caution">
    <text evidence="13">The sequence shown here is derived from an EMBL/GenBank/DDBJ whole genome shotgun (WGS) entry which is preliminary data.</text>
</comment>
<dbReference type="Proteomes" id="UP001612741">
    <property type="component" value="Unassembled WGS sequence"/>
</dbReference>
<dbReference type="EMBL" id="JBITGY010000006">
    <property type="protein sequence ID" value="MFI6500238.1"/>
    <property type="molecule type" value="Genomic_DNA"/>
</dbReference>
<dbReference type="Pfam" id="PF02518">
    <property type="entry name" value="HATPase_c"/>
    <property type="match status" value="1"/>
</dbReference>
<dbReference type="SMART" id="SM00387">
    <property type="entry name" value="HATPase_c"/>
    <property type="match status" value="1"/>
</dbReference>
<keyword evidence="9" id="KW-0175">Coiled coil</keyword>
<evidence type="ECO:0000256" key="4">
    <source>
        <dbReference type="ARBA" id="ARBA00022679"/>
    </source>
</evidence>
<reference evidence="13 14" key="1">
    <citation type="submission" date="2024-10" db="EMBL/GenBank/DDBJ databases">
        <title>The Natural Products Discovery Center: Release of the First 8490 Sequenced Strains for Exploring Actinobacteria Biosynthetic Diversity.</title>
        <authorList>
            <person name="Kalkreuter E."/>
            <person name="Kautsar S.A."/>
            <person name="Yang D."/>
            <person name="Bader C.D."/>
            <person name="Teijaro C.N."/>
            <person name="Fluegel L."/>
            <person name="Davis C.M."/>
            <person name="Simpson J.R."/>
            <person name="Lauterbach L."/>
            <person name="Steele A.D."/>
            <person name="Gui C."/>
            <person name="Meng S."/>
            <person name="Li G."/>
            <person name="Viehrig K."/>
            <person name="Ye F."/>
            <person name="Su P."/>
            <person name="Kiefer A.F."/>
            <person name="Nichols A."/>
            <person name="Cepeda A.J."/>
            <person name="Yan W."/>
            <person name="Fan B."/>
            <person name="Jiang Y."/>
            <person name="Adhikari A."/>
            <person name="Zheng C.-J."/>
            <person name="Schuster L."/>
            <person name="Cowan T.M."/>
            <person name="Smanski M.J."/>
            <person name="Chevrette M.G."/>
            <person name="De Carvalho L.P.S."/>
            <person name="Shen B."/>
        </authorList>
    </citation>
    <scope>NUCLEOTIDE SEQUENCE [LARGE SCALE GENOMIC DNA]</scope>
    <source>
        <strain evidence="13 14">NPDC050545</strain>
    </source>
</reference>
<evidence type="ECO:0000256" key="7">
    <source>
        <dbReference type="ARBA" id="ARBA00022840"/>
    </source>
</evidence>
<keyword evidence="8" id="KW-0902">Two-component regulatory system</keyword>
<feature type="coiled-coil region" evidence="9">
    <location>
        <begin position="151"/>
        <end position="184"/>
    </location>
</feature>
<dbReference type="EC" id="2.7.13.3" evidence="2"/>
<evidence type="ECO:0000256" key="8">
    <source>
        <dbReference type="ARBA" id="ARBA00023012"/>
    </source>
</evidence>
<proteinExistence type="predicted"/>
<keyword evidence="14" id="KW-1185">Reference proteome</keyword>